<proteinExistence type="predicted"/>
<gene>
    <name evidence="2" type="ORF">G3O08_14215</name>
</gene>
<dbReference type="InterPro" id="IPR029060">
    <property type="entry name" value="PIN-like_dom_sf"/>
</dbReference>
<name>A0A7K3WSZ6_9FLAO</name>
<reference evidence="2 3" key="1">
    <citation type="submission" date="2020-02" db="EMBL/GenBank/DDBJ databases">
        <title>Out from the shadows clarifying the taxonomy of the family Cryomorphaceae and related taxa by utilizing the GTDB taxonomic framework.</title>
        <authorList>
            <person name="Bowman J.P."/>
        </authorList>
    </citation>
    <scope>NUCLEOTIDE SEQUENCE [LARGE SCALE GENOMIC DNA]</scope>
    <source>
        <strain evidence="2 3">QSSC 1-22</strain>
    </source>
</reference>
<dbReference type="EMBL" id="JAAGVY010000030">
    <property type="protein sequence ID" value="NEN24658.1"/>
    <property type="molecule type" value="Genomic_DNA"/>
</dbReference>
<evidence type="ECO:0000259" key="1">
    <source>
        <dbReference type="Pfam" id="PF01850"/>
    </source>
</evidence>
<dbReference type="Pfam" id="PF01850">
    <property type="entry name" value="PIN"/>
    <property type="match status" value="1"/>
</dbReference>
<dbReference type="Proteomes" id="UP000486602">
    <property type="component" value="Unassembled WGS sequence"/>
</dbReference>
<organism evidence="2 3">
    <name type="scientific">Cryomorpha ignava</name>
    <dbReference type="NCBI Taxonomy" id="101383"/>
    <lineage>
        <taxon>Bacteria</taxon>
        <taxon>Pseudomonadati</taxon>
        <taxon>Bacteroidota</taxon>
        <taxon>Flavobacteriia</taxon>
        <taxon>Flavobacteriales</taxon>
        <taxon>Cryomorphaceae</taxon>
        <taxon>Cryomorpha</taxon>
    </lineage>
</organism>
<evidence type="ECO:0000313" key="3">
    <source>
        <dbReference type="Proteomes" id="UP000486602"/>
    </source>
</evidence>
<comment type="caution">
    <text evidence="2">The sequence shown here is derived from an EMBL/GenBank/DDBJ whole genome shotgun (WGS) entry which is preliminary data.</text>
</comment>
<accession>A0A7K3WSZ6</accession>
<dbReference type="Gene3D" id="3.40.50.1010">
    <property type="entry name" value="5'-nuclease"/>
    <property type="match status" value="1"/>
</dbReference>
<dbReference type="AlphaFoldDB" id="A0A7K3WSZ6"/>
<sequence length="81" mass="9226">MIKSPLRFSIKWNNFFSNCDVIAISDELINMAIKLRQQKSMSVCDALIAATSLEEGLRLVTANVRDFKHINNLDLFNPIDL</sequence>
<protein>
    <submittedName>
        <fullName evidence="2">Type II toxin-antitoxin system VapC family toxin</fullName>
    </submittedName>
</protein>
<evidence type="ECO:0000313" key="2">
    <source>
        <dbReference type="EMBL" id="NEN24658.1"/>
    </source>
</evidence>
<feature type="domain" description="PIN" evidence="1">
    <location>
        <begin position="16"/>
        <end position="71"/>
    </location>
</feature>
<dbReference type="SUPFAM" id="SSF88723">
    <property type="entry name" value="PIN domain-like"/>
    <property type="match status" value="1"/>
</dbReference>
<dbReference type="InterPro" id="IPR002716">
    <property type="entry name" value="PIN_dom"/>
</dbReference>
<keyword evidence="3" id="KW-1185">Reference proteome</keyword>